<accession>A0ABN6M5C5</accession>
<reference evidence="6 7" key="1">
    <citation type="submission" date="2022-01" db="EMBL/GenBank/DDBJ databases">
        <title>Desulfofustis limnae sp. nov., a novel mesophilic sulfate-reducing bacterium isolated from marsh soil.</title>
        <authorList>
            <person name="Watanabe M."/>
            <person name="Takahashi A."/>
            <person name="Kojima H."/>
            <person name="Fukui M."/>
        </authorList>
    </citation>
    <scope>NUCLEOTIDE SEQUENCE [LARGE SCALE GENOMIC DNA]</scope>
    <source>
        <strain evidence="6 7">PPLL</strain>
    </source>
</reference>
<evidence type="ECO:0000313" key="7">
    <source>
        <dbReference type="Proteomes" id="UP000830055"/>
    </source>
</evidence>
<keyword evidence="3" id="KW-0408">Iron</keyword>
<keyword evidence="6" id="KW-0255">Endonuclease</keyword>
<dbReference type="GO" id="GO:0004519">
    <property type="term" value="F:endonuclease activity"/>
    <property type="evidence" value="ECO:0007669"/>
    <property type="project" value="UniProtKB-KW"/>
</dbReference>
<organism evidence="6 7">
    <name type="scientific">Desulfofustis limnaeus</name>
    <dbReference type="NCBI Taxonomy" id="2740163"/>
    <lineage>
        <taxon>Bacteria</taxon>
        <taxon>Pseudomonadati</taxon>
        <taxon>Thermodesulfobacteriota</taxon>
        <taxon>Desulfobulbia</taxon>
        <taxon>Desulfobulbales</taxon>
        <taxon>Desulfocapsaceae</taxon>
        <taxon>Desulfofustis</taxon>
    </lineage>
</organism>
<dbReference type="CDD" id="cd00056">
    <property type="entry name" value="ENDO3c"/>
    <property type="match status" value="1"/>
</dbReference>
<proteinExistence type="predicted"/>
<dbReference type="InterPro" id="IPR023170">
    <property type="entry name" value="HhH_base_excis_C"/>
</dbReference>
<evidence type="ECO:0000256" key="1">
    <source>
        <dbReference type="ARBA" id="ARBA00022485"/>
    </source>
</evidence>
<evidence type="ECO:0000259" key="5">
    <source>
        <dbReference type="SMART" id="SM00478"/>
    </source>
</evidence>
<protein>
    <submittedName>
        <fullName evidence="6">Endonuclease III</fullName>
    </submittedName>
</protein>
<evidence type="ECO:0000313" key="6">
    <source>
        <dbReference type="EMBL" id="BDD88081.1"/>
    </source>
</evidence>
<keyword evidence="4" id="KW-0411">Iron-sulfur</keyword>
<name>A0ABN6M5C5_9BACT</name>
<dbReference type="EMBL" id="AP025516">
    <property type="protein sequence ID" value="BDD88081.1"/>
    <property type="molecule type" value="Genomic_DNA"/>
</dbReference>
<dbReference type="SUPFAM" id="SSF48150">
    <property type="entry name" value="DNA-glycosylase"/>
    <property type="match status" value="1"/>
</dbReference>
<dbReference type="Pfam" id="PF00730">
    <property type="entry name" value="HhH-GPD"/>
    <property type="match status" value="1"/>
</dbReference>
<gene>
    <name evidence="6" type="ORF">DPPLL_24460</name>
</gene>
<dbReference type="SMART" id="SM00478">
    <property type="entry name" value="ENDO3c"/>
    <property type="match status" value="1"/>
</dbReference>
<dbReference type="Gene3D" id="1.10.1670.10">
    <property type="entry name" value="Helix-hairpin-Helix base-excision DNA repair enzymes (C-terminal)"/>
    <property type="match status" value="1"/>
</dbReference>
<keyword evidence="2" id="KW-0479">Metal-binding</keyword>
<dbReference type="RefSeq" id="WP_284151471.1">
    <property type="nucleotide sequence ID" value="NZ_AP025516.1"/>
</dbReference>
<dbReference type="InterPro" id="IPR003265">
    <property type="entry name" value="HhH-GPD_domain"/>
</dbReference>
<keyword evidence="1" id="KW-0004">4Fe-4S</keyword>
<feature type="domain" description="HhH-GPD" evidence="5">
    <location>
        <begin position="42"/>
        <end position="201"/>
    </location>
</feature>
<dbReference type="Gene3D" id="1.10.340.30">
    <property type="entry name" value="Hypothetical protein, domain 2"/>
    <property type="match status" value="1"/>
</dbReference>
<sequence>MGRRQAVASQLEEMFARLQAHFGPQRWWPAETPFEVLVGAVLTQNTSWNNVTIAIQRLRQAELLSYHRLASLSEAEMAAFIKPAGYYNVKARRLANLLRMIGEMYQGEPERLFSDDLSKARRRLLEVKGIGEETADSILLYAGEHPVFVVDAYTYRICYRHRLIGEECDYGELQELFMVHLPADPQLFNEFHALLVATGKHYCKKTKPLCAKCPLGEEMQLNP</sequence>
<dbReference type="PANTHER" id="PTHR10359:SF19">
    <property type="entry name" value="DNA REPAIR GLYCOSYLASE MJ1434-RELATED"/>
    <property type="match status" value="1"/>
</dbReference>
<evidence type="ECO:0000256" key="4">
    <source>
        <dbReference type="ARBA" id="ARBA00023014"/>
    </source>
</evidence>
<keyword evidence="7" id="KW-1185">Reference proteome</keyword>
<keyword evidence="6" id="KW-0378">Hydrolase</keyword>
<dbReference type="PANTHER" id="PTHR10359">
    <property type="entry name" value="A/G-SPECIFIC ADENINE GLYCOSYLASE/ENDONUCLEASE III"/>
    <property type="match status" value="1"/>
</dbReference>
<dbReference type="Proteomes" id="UP000830055">
    <property type="component" value="Chromosome"/>
</dbReference>
<dbReference type="InterPro" id="IPR011257">
    <property type="entry name" value="DNA_glycosylase"/>
</dbReference>
<evidence type="ECO:0000256" key="3">
    <source>
        <dbReference type="ARBA" id="ARBA00023004"/>
    </source>
</evidence>
<keyword evidence="6" id="KW-0540">Nuclease</keyword>
<dbReference type="PIRSF" id="PIRSF001435">
    <property type="entry name" value="Nth"/>
    <property type="match status" value="1"/>
</dbReference>
<evidence type="ECO:0000256" key="2">
    <source>
        <dbReference type="ARBA" id="ARBA00022723"/>
    </source>
</evidence>